<reference evidence="2 3" key="1">
    <citation type="journal article" date="2017" name="Curr. Biol.">
        <title>Genome architecture and evolution of a unichromosomal asexual nematode.</title>
        <authorList>
            <person name="Fradin H."/>
            <person name="Zegar C."/>
            <person name="Gutwein M."/>
            <person name="Lucas J."/>
            <person name="Kovtun M."/>
            <person name="Corcoran D."/>
            <person name="Baugh L.R."/>
            <person name="Kiontke K."/>
            <person name="Gunsalus K."/>
            <person name="Fitch D.H."/>
            <person name="Piano F."/>
        </authorList>
    </citation>
    <scope>NUCLEOTIDE SEQUENCE [LARGE SCALE GENOMIC DNA]</scope>
    <source>
        <strain evidence="2">PF1309</strain>
    </source>
</reference>
<gene>
    <name evidence="2" type="ORF">WR25_05560</name>
</gene>
<protein>
    <submittedName>
        <fullName evidence="2">Uncharacterized protein</fullName>
    </submittedName>
</protein>
<sequence length="90" mass="9741">MVPAGAVQPLMRIILHRDAISFAQPLQQVAIAAAARAEGRVERIDGFVADRAGRGGHRLSNRWVTPVRRASSASQSGRLTRRAWTGAGKR</sequence>
<dbReference type="EMBL" id="LIAE01003845">
    <property type="protein sequence ID" value="PAV93837.1"/>
    <property type="molecule type" value="Genomic_DNA"/>
</dbReference>
<keyword evidence="3" id="KW-1185">Reference proteome</keyword>
<evidence type="ECO:0000313" key="3">
    <source>
        <dbReference type="Proteomes" id="UP000218231"/>
    </source>
</evidence>
<accession>A0A2A2M6S7</accession>
<name>A0A2A2M6S7_9BILA</name>
<proteinExistence type="predicted"/>
<evidence type="ECO:0000256" key="1">
    <source>
        <dbReference type="SAM" id="MobiDB-lite"/>
    </source>
</evidence>
<dbReference type="AlphaFoldDB" id="A0A2A2M6S7"/>
<comment type="caution">
    <text evidence="2">The sequence shown here is derived from an EMBL/GenBank/DDBJ whole genome shotgun (WGS) entry which is preliminary data.</text>
</comment>
<organism evidence="2 3">
    <name type="scientific">Diploscapter pachys</name>
    <dbReference type="NCBI Taxonomy" id="2018661"/>
    <lineage>
        <taxon>Eukaryota</taxon>
        <taxon>Metazoa</taxon>
        <taxon>Ecdysozoa</taxon>
        <taxon>Nematoda</taxon>
        <taxon>Chromadorea</taxon>
        <taxon>Rhabditida</taxon>
        <taxon>Rhabditina</taxon>
        <taxon>Rhabditomorpha</taxon>
        <taxon>Rhabditoidea</taxon>
        <taxon>Rhabditidae</taxon>
        <taxon>Diploscapter</taxon>
    </lineage>
</organism>
<evidence type="ECO:0000313" key="2">
    <source>
        <dbReference type="EMBL" id="PAV93837.1"/>
    </source>
</evidence>
<feature type="region of interest" description="Disordered" evidence="1">
    <location>
        <begin position="66"/>
        <end position="90"/>
    </location>
</feature>
<dbReference type="Proteomes" id="UP000218231">
    <property type="component" value="Unassembled WGS sequence"/>
</dbReference>